<dbReference type="Proteomes" id="UP000537989">
    <property type="component" value="Unassembled WGS sequence"/>
</dbReference>
<organism evidence="2 3">
    <name type="scientific">Fusarium austroamericanum</name>
    <dbReference type="NCBI Taxonomy" id="282268"/>
    <lineage>
        <taxon>Eukaryota</taxon>
        <taxon>Fungi</taxon>
        <taxon>Dikarya</taxon>
        <taxon>Ascomycota</taxon>
        <taxon>Pezizomycotina</taxon>
        <taxon>Sordariomycetes</taxon>
        <taxon>Hypocreomycetidae</taxon>
        <taxon>Hypocreales</taxon>
        <taxon>Nectriaceae</taxon>
        <taxon>Fusarium</taxon>
    </lineage>
</organism>
<evidence type="ECO:0000313" key="2">
    <source>
        <dbReference type="EMBL" id="KAF5241229.1"/>
    </source>
</evidence>
<reference evidence="2 3" key="1">
    <citation type="submission" date="2020-02" db="EMBL/GenBank/DDBJ databases">
        <title>Identification and distribution of gene clusters putatively required for synthesis of sphingolipid metabolism inhibitors in phylogenetically diverse species of the filamentous fungus Fusarium.</title>
        <authorList>
            <person name="Kim H.-S."/>
            <person name="Busman M."/>
            <person name="Brown D.W."/>
            <person name="Divon H."/>
            <person name="Uhlig S."/>
            <person name="Proctor R.H."/>
        </authorList>
    </citation>
    <scope>NUCLEOTIDE SEQUENCE [LARGE SCALE GENOMIC DNA]</scope>
    <source>
        <strain evidence="2 3">NRRL 2903</strain>
    </source>
</reference>
<accession>A0AAN6HH99</accession>
<comment type="caution">
    <text evidence="2">The sequence shown here is derived from an EMBL/GenBank/DDBJ whole genome shotgun (WGS) entry which is preliminary data.</text>
</comment>
<sequence>MAVAISPSDCSNPYLFGVANSWETLSSGPLSMVGVMSYHYPPLHSDDNEMGMPPPPSFIPSYTIPSQQLSSLPTVDQQAPPLLSQQHGMDMKGVHSAPNGVSLLATEADEQQQQSGSLGEKKRNKLGYHPTSTSKPVEQPKKAKTSFIPPAKRPVPITVPTAGDAAGTVGFQPQTIATVPSPISKTPVETPNQASASWMITAPDQSPSTSSEISAPWQTYASGSPMSAQFSPFTSVAQSPSGWPPGTSESIPQGNVDTAWGHFAPPTRSMSYGGEPLNNNHPSQYSLMAPGRQFERRPSALSDAYTTSMNGVIPGFDGSNVSTPIHFPSGAVPPTNYAPWDQTNAYTDYTYMKGNEAYGHDWSQANRGQDQGLQLANDGQQVMNNAPPMNLYQSQ</sequence>
<dbReference type="AlphaFoldDB" id="A0AAN6HH99"/>
<keyword evidence="3" id="KW-1185">Reference proteome</keyword>
<protein>
    <submittedName>
        <fullName evidence="2">Uncharacterized protein</fullName>
    </submittedName>
</protein>
<proteinExistence type="predicted"/>
<evidence type="ECO:0000256" key="1">
    <source>
        <dbReference type="SAM" id="MobiDB-lite"/>
    </source>
</evidence>
<dbReference type="EMBL" id="JAAMOD010000098">
    <property type="protein sequence ID" value="KAF5241229.1"/>
    <property type="molecule type" value="Genomic_DNA"/>
</dbReference>
<name>A0AAN6HH99_FUSAU</name>
<gene>
    <name evidence="2" type="ORF">FAUST_3911</name>
</gene>
<evidence type="ECO:0000313" key="3">
    <source>
        <dbReference type="Proteomes" id="UP000537989"/>
    </source>
</evidence>
<feature type="region of interest" description="Disordered" evidence="1">
    <location>
        <begin position="108"/>
        <end position="155"/>
    </location>
</feature>